<dbReference type="AlphaFoldDB" id="A0A9N9UMA0"/>
<evidence type="ECO:0000256" key="1">
    <source>
        <dbReference type="ARBA" id="ARBA00004123"/>
    </source>
</evidence>
<dbReference type="GO" id="GO:0008270">
    <property type="term" value="F:zinc ion binding"/>
    <property type="evidence" value="ECO:0007669"/>
    <property type="project" value="InterPro"/>
</dbReference>
<sequence length="666" mass="73972">MLVTATAMKKSIACTACRASKRKCINTGEPPCDRCKGRGDECIFPAHSHASGLSAQRARAAGRREYPIGSPLSLARIKLQDSAPATPSSSAPAAAPLDNPYSYLTDEVKSCYVRCAYKWSFHHTPSLLSSIHRQTLDHCLTWAILAIAVRFSQFSPTGYPSQIDASNAFASRARSLILPHVDEPTLQRIQVLLLLTGHSWGAGEGKRAWFYLGMAVRMAQSLGLFDEDPPSPDLSSEDFVAAEERRRTAWTCFLMDSILSGGKARDRTLSAERMNIQLPCDMDTFNFGEPVRCERLDGSLPPADGVPIGNLDLIGYTMRVANIWGDVAKWACASHADEPPPWDPQSSLQKLLSRLENWRSSLPKRLRYSPHLLRAHSVSNQGQAYCYMHAIYHVSIICLYRSYLPEVEMGQLRNNKPAEWEQWSLNSSEELVKMAERVCEMLHEMRNFGLFFLRGLVPCVGFASYTAVGALLFFFHFPFPGAEEARIQSWRTRVVEGCDVLKEMRQAWPMADTWRNTIQRMQFFYSNIKAGGDTAVSNTTEGKALHNSVIDYGALQNSPVGQPDHSEPENSSSQGQGLTPEDGQPRPMPGLVMPSPQSEFSNENEAEITTEASGFVGLEPFGTDVSMLSDADMYNTMNIDMDLAVPPMFVNVSQGFWGGFSEEMET</sequence>
<evidence type="ECO:0000256" key="6">
    <source>
        <dbReference type="SAM" id="MobiDB-lite"/>
    </source>
</evidence>
<gene>
    <name evidence="9" type="ORF">CBYS24578_00016983</name>
</gene>
<feature type="domain" description="Zn(2)-C6 fungal-type" evidence="8">
    <location>
        <begin position="13"/>
        <end position="44"/>
    </location>
</feature>
<dbReference type="GO" id="GO:0003677">
    <property type="term" value="F:DNA binding"/>
    <property type="evidence" value="ECO:0007669"/>
    <property type="project" value="InterPro"/>
</dbReference>
<evidence type="ECO:0000313" key="9">
    <source>
        <dbReference type="EMBL" id="CAG9993173.1"/>
    </source>
</evidence>
<keyword evidence="7" id="KW-1133">Transmembrane helix</keyword>
<dbReference type="InterPro" id="IPR001138">
    <property type="entry name" value="Zn2Cys6_DnaBD"/>
</dbReference>
<dbReference type="SUPFAM" id="SSF57701">
    <property type="entry name" value="Zn2/Cys6 DNA-binding domain"/>
    <property type="match status" value="1"/>
</dbReference>
<keyword evidence="4" id="KW-0804">Transcription</keyword>
<dbReference type="Pfam" id="PF00172">
    <property type="entry name" value="Zn_clus"/>
    <property type="match status" value="1"/>
</dbReference>
<dbReference type="InterPro" id="IPR050815">
    <property type="entry name" value="TF_fung"/>
</dbReference>
<evidence type="ECO:0000256" key="7">
    <source>
        <dbReference type="SAM" id="Phobius"/>
    </source>
</evidence>
<dbReference type="GO" id="GO:0006351">
    <property type="term" value="P:DNA-templated transcription"/>
    <property type="evidence" value="ECO:0007669"/>
    <property type="project" value="InterPro"/>
</dbReference>
<comment type="subcellular location">
    <subcellularLocation>
        <location evidence="1">Nucleus</location>
    </subcellularLocation>
</comment>
<dbReference type="PROSITE" id="PS00463">
    <property type="entry name" value="ZN2_CY6_FUNGAL_1"/>
    <property type="match status" value="1"/>
</dbReference>
<dbReference type="SMART" id="SM00066">
    <property type="entry name" value="GAL4"/>
    <property type="match status" value="1"/>
</dbReference>
<keyword evidence="7" id="KW-0472">Membrane</keyword>
<organism evidence="9 10">
    <name type="scientific">Clonostachys byssicola</name>
    <dbReference type="NCBI Taxonomy" id="160290"/>
    <lineage>
        <taxon>Eukaryota</taxon>
        <taxon>Fungi</taxon>
        <taxon>Dikarya</taxon>
        <taxon>Ascomycota</taxon>
        <taxon>Pezizomycotina</taxon>
        <taxon>Sordariomycetes</taxon>
        <taxon>Hypocreomycetidae</taxon>
        <taxon>Hypocreales</taxon>
        <taxon>Bionectriaceae</taxon>
        <taxon>Clonostachys</taxon>
    </lineage>
</organism>
<keyword evidence="2" id="KW-0479">Metal-binding</keyword>
<keyword evidence="10" id="KW-1185">Reference proteome</keyword>
<dbReference type="Proteomes" id="UP000754883">
    <property type="component" value="Unassembled WGS sequence"/>
</dbReference>
<dbReference type="InterPro" id="IPR036864">
    <property type="entry name" value="Zn2-C6_fun-type_DNA-bd_sf"/>
</dbReference>
<name>A0A9N9UMA0_9HYPO</name>
<evidence type="ECO:0000259" key="8">
    <source>
        <dbReference type="PROSITE" id="PS50048"/>
    </source>
</evidence>
<protein>
    <recommendedName>
        <fullName evidence="8">Zn(2)-C6 fungal-type domain-containing protein</fullName>
    </recommendedName>
</protein>
<reference evidence="9 10" key="2">
    <citation type="submission" date="2021-10" db="EMBL/GenBank/DDBJ databases">
        <authorList>
            <person name="Piombo E."/>
        </authorList>
    </citation>
    <scope>NUCLEOTIDE SEQUENCE [LARGE SCALE GENOMIC DNA]</scope>
</reference>
<evidence type="ECO:0000256" key="5">
    <source>
        <dbReference type="ARBA" id="ARBA00023242"/>
    </source>
</evidence>
<accession>A0A9N9UMA0</accession>
<dbReference type="Gene3D" id="4.10.240.10">
    <property type="entry name" value="Zn(2)-C6 fungal-type DNA-binding domain"/>
    <property type="match status" value="1"/>
</dbReference>
<dbReference type="SMART" id="SM00906">
    <property type="entry name" value="Fungal_trans"/>
    <property type="match status" value="1"/>
</dbReference>
<evidence type="ECO:0000256" key="2">
    <source>
        <dbReference type="ARBA" id="ARBA00022723"/>
    </source>
</evidence>
<reference evidence="10" key="1">
    <citation type="submission" date="2019-06" db="EMBL/GenBank/DDBJ databases">
        <authorList>
            <person name="Broberg M."/>
        </authorList>
    </citation>
    <scope>NUCLEOTIDE SEQUENCE [LARGE SCALE GENOMIC DNA]</scope>
</reference>
<evidence type="ECO:0000256" key="4">
    <source>
        <dbReference type="ARBA" id="ARBA00023163"/>
    </source>
</evidence>
<dbReference type="InterPro" id="IPR007219">
    <property type="entry name" value="XnlR_reg_dom"/>
</dbReference>
<feature type="region of interest" description="Disordered" evidence="6">
    <location>
        <begin position="556"/>
        <end position="606"/>
    </location>
</feature>
<dbReference type="PANTHER" id="PTHR47338:SF5">
    <property type="entry name" value="ZN(II)2CYS6 TRANSCRIPTION FACTOR (EUROFUNG)"/>
    <property type="match status" value="1"/>
</dbReference>
<dbReference type="GO" id="GO:0000981">
    <property type="term" value="F:DNA-binding transcription factor activity, RNA polymerase II-specific"/>
    <property type="evidence" value="ECO:0007669"/>
    <property type="project" value="InterPro"/>
</dbReference>
<proteinExistence type="predicted"/>
<dbReference type="CDD" id="cd12148">
    <property type="entry name" value="fungal_TF_MHR"/>
    <property type="match status" value="1"/>
</dbReference>
<dbReference type="CDD" id="cd00067">
    <property type="entry name" value="GAL4"/>
    <property type="match status" value="1"/>
</dbReference>
<keyword evidence="3" id="KW-0805">Transcription regulation</keyword>
<keyword evidence="5" id="KW-0539">Nucleus</keyword>
<keyword evidence="7" id="KW-0812">Transmembrane</keyword>
<evidence type="ECO:0000313" key="10">
    <source>
        <dbReference type="Proteomes" id="UP000754883"/>
    </source>
</evidence>
<dbReference type="PANTHER" id="PTHR47338">
    <property type="entry name" value="ZN(II)2CYS6 TRANSCRIPTION FACTOR (EUROFUNG)-RELATED"/>
    <property type="match status" value="1"/>
</dbReference>
<dbReference type="EMBL" id="CABFNO020001517">
    <property type="protein sequence ID" value="CAG9993173.1"/>
    <property type="molecule type" value="Genomic_DNA"/>
</dbReference>
<feature type="transmembrane region" description="Helical" evidence="7">
    <location>
        <begin position="451"/>
        <end position="477"/>
    </location>
</feature>
<dbReference type="PROSITE" id="PS50048">
    <property type="entry name" value="ZN2_CY6_FUNGAL_2"/>
    <property type="match status" value="1"/>
</dbReference>
<comment type="caution">
    <text evidence="9">The sequence shown here is derived from an EMBL/GenBank/DDBJ whole genome shotgun (WGS) entry which is preliminary data.</text>
</comment>
<dbReference type="Pfam" id="PF04082">
    <property type="entry name" value="Fungal_trans"/>
    <property type="match status" value="1"/>
</dbReference>
<dbReference type="GO" id="GO:0005634">
    <property type="term" value="C:nucleus"/>
    <property type="evidence" value="ECO:0007669"/>
    <property type="project" value="UniProtKB-SubCell"/>
</dbReference>
<dbReference type="OrthoDB" id="5370478at2759"/>
<evidence type="ECO:0000256" key="3">
    <source>
        <dbReference type="ARBA" id="ARBA00023015"/>
    </source>
</evidence>